<feature type="transmembrane region" description="Helical" evidence="2">
    <location>
        <begin position="151"/>
        <end position="171"/>
    </location>
</feature>
<reference evidence="3 4" key="1">
    <citation type="journal article" date="2021" name="Elife">
        <title>Chloroplast acquisition without the gene transfer in kleptoplastic sea slugs, Plakobranchus ocellatus.</title>
        <authorList>
            <person name="Maeda T."/>
            <person name="Takahashi S."/>
            <person name="Yoshida T."/>
            <person name="Shimamura S."/>
            <person name="Takaki Y."/>
            <person name="Nagai Y."/>
            <person name="Toyoda A."/>
            <person name="Suzuki Y."/>
            <person name="Arimoto A."/>
            <person name="Ishii H."/>
            <person name="Satoh N."/>
            <person name="Nishiyama T."/>
            <person name="Hasebe M."/>
            <person name="Maruyama T."/>
            <person name="Minagawa J."/>
            <person name="Obokata J."/>
            <person name="Shigenobu S."/>
        </authorList>
    </citation>
    <scope>NUCLEOTIDE SEQUENCE [LARGE SCALE GENOMIC DNA]</scope>
</reference>
<proteinExistence type="predicted"/>
<name>A0AAV4ALA2_9GAST</name>
<accession>A0AAV4ALA2</accession>
<dbReference type="Proteomes" id="UP000735302">
    <property type="component" value="Unassembled WGS sequence"/>
</dbReference>
<gene>
    <name evidence="3" type="ORF">PoB_003452200</name>
</gene>
<dbReference type="GO" id="GO:0005886">
    <property type="term" value="C:plasma membrane"/>
    <property type="evidence" value="ECO:0007669"/>
    <property type="project" value="TreeGrafter"/>
</dbReference>
<evidence type="ECO:0000256" key="1">
    <source>
        <dbReference type="SAM" id="MobiDB-lite"/>
    </source>
</evidence>
<feature type="compositionally biased region" description="Polar residues" evidence="1">
    <location>
        <begin position="229"/>
        <end position="241"/>
    </location>
</feature>
<dbReference type="PANTHER" id="PTHR12011:SF347">
    <property type="entry name" value="FI21270P1-RELATED"/>
    <property type="match status" value="1"/>
</dbReference>
<keyword evidence="2" id="KW-0812">Transmembrane</keyword>
<feature type="transmembrane region" description="Helical" evidence="2">
    <location>
        <begin position="102"/>
        <end position="131"/>
    </location>
</feature>
<protein>
    <submittedName>
        <fullName evidence="3">Egf-like module-containing mucin-like hormone receptor-like 4</fullName>
    </submittedName>
</protein>
<keyword evidence="2" id="KW-0472">Membrane</keyword>
<feature type="transmembrane region" description="Helical" evidence="2">
    <location>
        <begin position="29"/>
        <end position="54"/>
    </location>
</feature>
<dbReference type="PANTHER" id="PTHR12011">
    <property type="entry name" value="ADHESION G-PROTEIN COUPLED RECEPTOR"/>
    <property type="match status" value="1"/>
</dbReference>
<feature type="compositionally biased region" description="Polar residues" evidence="1">
    <location>
        <begin position="252"/>
        <end position="262"/>
    </location>
</feature>
<keyword evidence="2" id="KW-1133">Transmembrane helix</keyword>
<evidence type="ECO:0000313" key="4">
    <source>
        <dbReference type="Proteomes" id="UP000735302"/>
    </source>
</evidence>
<evidence type="ECO:0000256" key="2">
    <source>
        <dbReference type="SAM" id="Phobius"/>
    </source>
</evidence>
<comment type="caution">
    <text evidence="3">The sequence shown here is derived from an EMBL/GenBank/DDBJ whole genome shotgun (WGS) entry which is preliminary data.</text>
</comment>
<feature type="transmembrane region" description="Helical" evidence="2">
    <location>
        <begin position="177"/>
        <end position="200"/>
    </location>
</feature>
<feature type="transmembrane region" description="Helical" evidence="2">
    <location>
        <begin position="61"/>
        <end position="82"/>
    </location>
</feature>
<keyword evidence="3" id="KW-0675">Receptor</keyword>
<keyword evidence="4" id="KW-1185">Reference proteome</keyword>
<feature type="region of interest" description="Disordered" evidence="1">
    <location>
        <begin position="218"/>
        <end position="262"/>
    </location>
</feature>
<dbReference type="EMBL" id="BLXT01003924">
    <property type="protein sequence ID" value="GFO08017.1"/>
    <property type="molecule type" value="Genomic_DNA"/>
</dbReference>
<feature type="non-terminal residue" evidence="3">
    <location>
        <position position="1"/>
    </location>
</feature>
<sequence>PWANDSDLANYGFLMQMYEYQFPAKVEFVLVRMTLVGVGLSVVGGLLSVFLVCYVPVRSDALFSICNMCIALIGAQLAFAGAENSFPEKIMCKFSTASLHYLFLSLHCWAMAFSLHLVMKFNICVLSVVLIVQYRHDTKKDLPRNQIIKNALSTTITQLPVTNVTWLLGLAPPKYYTFQYLFVIVNASQGALILTCHMLCSSQIRSLLKTRFHGMPVAEGQKPEGEAQMSKSNSTGGTQSMEMDIVGDGHKSLSNARKTNES</sequence>
<dbReference type="Gene3D" id="1.20.1070.10">
    <property type="entry name" value="Rhodopsin 7-helix transmembrane proteins"/>
    <property type="match status" value="2"/>
</dbReference>
<dbReference type="AlphaFoldDB" id="A0AAV4ALA2"/>
<organism evidence="3 4">
    <name type="scientific">Plakobranchus ocellatus</name>
    <dbReference type="NCBI Taxonomy" id="259542"/>
    <lineage>
        <taxon>Eukaryota</taxon>
        <taxon>Metazoa</taxon>
        <taxon>Spiralia</taxon>
        <taxon>Lophotrochozoa</taxon>
        <taxon>Mollusca</taxon>
        <taxon>Gastropoda</taxon>
        <taxon>Heterobranchia</taxon>
        <taxon>Euthyneura</taxon>
        <taxon>Panpulmonata</taxon>
        <taxon>Sacoglossa</taxon>
        <taxon>Placobranchoidea</taxon>
        <taxon>Plakobranchidae</taxon>
        <taxon>Plakobranchus</taxon>
    </lineage>
</organism>
<evidence type="ECO:0000313" key="3">
    <source>
        <dbReference type="EMBL" id="GFO08017.1"/>
    </source>
</evidence>